<dbReference type="InterPro" id="IPR049980">
    <property type="entry name" value="LTA4H_cat"/>
</dbReference>
<feature type="binding site" evidence="11">
    <location>
        <position position="326"/>
    </location>
    <ligand>
        <name>Zn(2+)</name>
        <dbReference type="ChEBI" id="CHEBI:29105"/>
        <note>catalytic</note>
    </ligand>
</feature>
<comment type="similarity">
    <text evidence="2">Belongs to the peptidase M1 family.</text>
</comment>
<evidence type="ECO:0000259" key="12">
    <source>
        <dbReference type="SMART" id="SM01263"/>
    </source>
</evidence>
<dbReference type="GO" id="GO:0008270">
    <property type="term" value="F:zinc ion binding"/>
    <property type="evidence" value="ECO:0007669"/>
    <property type="project" value="InterPro"/>
</dbReference>
<comment type="cofactor">
    <cofactor evidence="11">
        <name>Zn(2+)</name>
        <dbReference type="ChEBI" id="CHEBI:29105"/>
    </cofactor>
    <text evidence="11">Binds 1 zinc ion per subunit.</text>
</comment>
<dbReference type="Pfam" id="PF01433">
    <property type="entry name" value="Peptidase_M1"/>
    <property type="match status" value="2"/>
</dbReference>
<dbReference type="Pfam" id="PF09127">
    <property type="entry name" value="Leuk-A4-hydro_C"/>
    <property type="match status" value="2"/>
</dbReference>
<dbReference type="PRINTS" id="PR00756">
    <property type="entry name" value="ALADIPTASE"/>
</dbReference>
<dbReference type="GO" id="GO:0070006">
    <property type="term" value="F:metalloaminopeptidase activity"/>
    <property type="evidence" value="ECO:0007669"/>
    <property type="project" value="TreeGrafter"/>
</dbReference>
<evidence type="ECO:0000256" key="10">
    <source>
        <dbReference type="PIRSR" id="PIRSR634015-2"/>
    </source>
</evidence>
<dbReference type="GO" id="GO:0005737">
    <property type="term" value="C:cytoplasm"/>
    <property type="evidence" value="ECO:0007669"/>
    <property type="project" value="UniProtKB-SubCell"/>
</dbReference>
<feature type="binding site" evidence="10">
    <location>
        <begin position="140"/>
        <end position="142"/>
    </location>
    <ligand>
        <name>a peptide</name>
        <dbReference type="ChEBI" id="CHEBI:60466"/>
    </ligand>
</feature>
<keyword evidence="7 11" id="KW-0862">Zinc</keyword>
<reference evidence="13 14" key="1">
    <citation type="submission" date="2024-04" db="EMBL/GenBank/DDBJ databases">
        <authorList>
            <consortium name="Genoscope - CEA"/>
            <person name="William W."/>
        </authorList>
    </citation>
    <scope>NUCLEOTIDE SEQUENCE [LARGE SCALE GENOMIC DNA]</scope>
</reference>
<dbReference type="FunFam" id="1.10.390.10:FF:000003">
    <property type="entry name" value="Leukotriene A(4) hydrolase"/>
    <property type="match status" value="2"/>
</dbReference>
<feature type="domain" description="Peptidase M1 leukotriene A4 hydrolase/aminopeptidase C-terminal" evidence="12">
    <location>
        <begin position="481"/>
        <end position="620"/>
    </location>
</feature>
<feature type="binding site" evidence="10">
    <location>
        <begin position="274"/>
        <end position="279"/>
    </location>
    <ligand>
        <name>a peptide</name>
        <dbReference type="ChEBI" id="CHEBI:60466"/>
    </ligand>
</feature>
<dbReference type="EMBL" id="CAXITT010000212">
    <property type="protein sequence ID" value="CAL1535860.1"/>
    <property type="molecule type" value="Genomic_DNA"/>
</dbReference>
<dbReference type="Gene3D" id="2.60.40.1730">
    <property type="entry name" value="tricorn interacting facor f3 domain"/>
    <property type="match status" value="2"/>
</dbReference>
<proteinExistence type="inferred from homology"/>
<feature type="binding site" evidence="11">
    <location>
        <position position="307"/>
    </location>
    <ligand>
        <name>Zn(2+)</name>
        <dbReference type="ChEBI" id="CHEBI:29105"/>
        <note>catalytic</note>
    </ligand>
</feature>
<comment type="subcellular location">
    <subcellularLocation>
        <location evidence="1">Cytoplasm</location>
    </subcellularLocation>
</comment>
<keyword evidence="3" id="KW-0963">Cytoplasm</keyword>
<evidence type="ECO:0000256" key="5">
    <source>
        <dbReference type="ARBA" id="ARBA00022723"/>
    </source>
</evidence>
<dbReference type="InterPro" id="IPR042097">
    <property type="entry name" value="Aminopeptidase_N-like_N_sf"/>
</dbReference>
<gene>
    <name evidence="13" type="ORF">GSLYS_00009820001</name>
</gene>
<dbReference type="Pfam" id="PF17900">
    <property type="entry name" value="Peptidase_M1_N"/>
    <property type="match status" value="2"/>
</dbReference>
<dbReference type="InterPro" id="IPR027268">
    <property type="entry name" value="Peptidase_M4/M1_CTD_sf"/>
</dbReference>
<dbReference type="SMART" id="SM01263">
    <property type="entry name" value="Leuk-A4-hydro_C"/>
    <property type="match status" value="2"/>
</dbReference>
<evidence type="ECO:0000256" key="4">
    <source>
        <dbReference type="ARBA" id="ARBA00022670"/>
    </source>
</evidence>
<dbReference type="InterPro" id="IPR045357">
    <property type="entry name" value="Aminopeptidase_N-like_N"/>
</dbReference>
<evidence type="ECO:0000313" key="13">
    <source>
        <dbReference type="EMBL" id="CAL1535860.1"/>
    </source>
</evidence>
<feature type="domain" description="Peptidase M1 leukotriene A4 hydrolase/aminopeptidase C-terminal" evidence="12">
    <location>
        <begin position="1113"/>
        <end position="1251"/>
    </location>
</feature>
<dbReference type="SUPFAM" id="SSF55486">
    <property type="entry name" value="Metalloproteases ('zincins'), catalytic domain"/>
    <property type="match status" value="2"/>
</dbReference>
<dbReference type="Proteomes" id="UP001497497">
    <property type="component" value="Unassembled WGS sequence"/>
</dbReference>
<feature type="active site" description="Proton acceptor" evidence="9">
    <location>
        <position position="304"/>
    </location>
</feature>
<keyword evidence="5 11" id="KW-0479">Metal-binding</keyword>
<dbReference type="CDD" id="cd09599">
    <property type="entry name" value="M1_LTA4H"/>
    <property type="match status" value="2"/>
</dbReference>
<feature type="active site" description="Proton donor" evidence="9">
    <location>
        <position position="392"/>
    </location>
</feature>
<evidence type="ECO:0000256" key="3">
    <source>
        <dbReference type="ARBA" id="ARBA00022490"/>
    </source>
</evidence>
<comment type="caution">
    <text evidence="13">The sequence shown here is derived from an EMBL/GenBank/DDBJ whole genome shotgun (WGS) entry which is preliminary data.</text>
</comment>
<sequence length="1257" mass="143485">MAGLRADNVDVATSSNFKDVRATHLHLDLSVLFEEKKVIGFLRVSLKSLKNDIATVILDVHEKLSVSQVREQQSGASLEFSIQPFANYGQSLTIKLAHAKSIGDEFILEIDYVVSQGGPAVSWLEPQQTADKVKPFMYTQGQSVLNRSFFPCQDTPAVKATYSAFVKVPEGLTAVMSANRNSFGDRGNRAGDKNCFFFEQTTPIQSYLIALAVGFIKSARIGPRSHVWAEPSVLDKAHAEFDGIVEEFLATGERIFSEYVWEKYDILIMPPSFPYGGMENPCLTFVTPCIVVGDKSLVDVVIHEITHSWFGNLVTNGNWSEFWLNEGFTMFGQRRIEEEIYGHDLMCLEAKTGQELLRKHIDNEGENAPLTKLRVIIEPGVDPDDTYNETPYEKGFAFVCYLRSLVGDNNAFDGFLRAYIQKFKYQSIVSEDLFEFYLDYFPELREQRVHEKPGFEFVATWLNGTGWPPYTPDISAHRILTAEGDKAVLSFTSLNTQTEAPEMKSWKAYQLMYFLDEINQTSLPKEGLQRILQEYPQVHSSPNAEIRLRWCELVIKNELSDNFEDIRQFLHSQGKKKYTKPLYQAMVKGSDELRQLAVKVFQETQDFLHPSVREDIREILPKTNNLTSNNMAGLQQEDVDDVATCSNFKEVRTTHLHLDMTINFDDSKITGWLKLSLKSLVNELGTVILDAQKNLAISQIKETQSQNNLDFVIEPFASYGTRLIIKLLKPKQKGETFDLEIEFVSNPGGAGVSWLTPQQTADKKKPFMYTQGQSVLNRSIFPCQDTPAVKATYSAFVKVPEGFTAVMSANRNSFGDRENRAGDKNCFYFELTIPIPSYLIALAVGDIKSASIGPRSHVWAEPSVLDRAQREFDGIERFIQKGEELFGEYVWEKYDILIMPHSFPYGGMENPCLTFVTPCLVVGDKSMIDVAIHEITHSWFGNLVTNANWSEFWLNEGLTMFGQRRIEEECFGNSFMCLEAKTRRELLRKHIEREGNDAPLTRLRVIIEAGVDPDDTYNETPYEKGFAFVCYLRSLVGDNNAFDKFLKAYVQKFQYQSIVAENLFEFYLDYFPQLREQRVYEKSGFEFVATWLKGTGWPPYTPDLSAHQELTSDPDKAVEILTSNYVENNTPDISQWIAQQRIYLLDELTARSPLPRETKDKILRDYPLLHSSHNSEIRQRWCELVIKNDMVDQTEDVRQFLHSQGKQKHTKPLYEAMASGSDTFKQLALKVYGETKDSLHQNMQGVVESILKKYNLM</sequence>
<evidence type="ECO:0000256" key="11">
    <source>
        <dbReference type="PIRSR" id="PIRSR634015-3"/>
    </source>
</evidence>
<evidence type="ECO:0000256" key="8">
    <source>
        <dbReference type="ARBA" id="ARBA00023049"/>
    </source>
</evidence>
<dbReference type="InterPro" id="IPR034015">
    <property type="entry name" value="M1_LTA4H"/>
</dbReference>
<dbReference type="SUPFAM" id="SSF63737">
    <property type="entry name" value="Leukotriene A4 hydrolase N-terminal domain"/>
    <property type="match status" value="2"/>
</dbReference>
<evidence type="ECO:0000256" key="9">
    <source>
        <dbReference type="PIRSR" id="PIRSR634015-1"/>
    </source>
</evidence>
<evidence type="ECO:0000256" key="6">
    <source>
        <dbReference type="ARBA" id="ARBA00022801"/>
    </source>
</evidence>
<evidence type="ECO:0000256" key="7">
    <source>
        <dbReference type="ARBA" id="ARBA00022833"/>
    </source>
</evidence>
<feature type="binding site" evidence="10">
    <location>
        <begin position="575"/>
        <end position="577"/>
    </location>
    <ligand>
        <name>a peptide</name>
        <dbReference type="ChEBI" id="CHEBI:60466"/>
    </ligand>
</feature>
<dbReference type="InterPro" id="IPR038502">
    <property type="entry name" value="M1_LTA-4_hydro/amino_C_sf"/>
</dbReference>
<dbReference type="InterPro" id="IPR016024">
    <property type="entry name" value="ARM-type_fold"/>
</dbReference>
<dbReference type="Gene3D" id="3.30.2010.30">
    <property type="match status" value="2"/>
</dbReference>
<dbReference type="FunFam" id="3.30.2010.30:FF:000001">
    <property type="entry name" value="Leukotriene A(4) hydrolase"/>
    <property type="match status" value="2"/>
</dbReference>
<protein>
    <recommendedName>
        <fullName evidence="12">Peptidase M1 leukotriene A4 hydrolase/aminopeptidase C-terminal domain-containing protein</fullName>
    </recommendedName>
</protein>
<dbReference type="GO" id="GO:0006508">
    <property type="term" value="P:proteolysis"/>
    <property type="evidence" value="ECO:0007669"/>
    <property type="project" value="UniProtKB-KW"/>
</dbReference>
<evidence type="ECO:0000256" key="1">
    <source>
        <dbReference type="ARBA" id="ARBA00004496"/>
    </source>
</evidence>
<keyword evidence="14" id="KW-1185">Reference proteome</keyword>
<keyword evidence="8" id="KW-0482">Metalloprotease</keyword>
<dbReference type="Gene3D" id="1.25.40.320">
    <property type="entry name" value="Peptidase M1, leukotriene A4 hydrolase/aminopeptidase C-terminal domain"/>
    <property type="match status" value="2"/>
</dbReference>
<keyword evidence="6" id="KW-0378">Hydrolase</keyword>
<feature type="binding site" evidence="11">
    <location>
        <position position="303"/>
    </location>
    <ligand>
        <name>Zn(2+)</name>
        <dbReference type="ChEBI" id="CHEBI:29105"/>
        <note>catalytic</note>
    </ligand>
</feature>
<dbReference type="AlphaFoldDB" id="A0AAV2HP75"/>
<dbReference type="InterPro" id="IPR014782">
    <property type="entry name" value="Peptidase_M1_dom"/>
</dbReference>
<keyword evidence="4" id="KW-0645">Protease</keyword>
<dbReference type="InterPro" id="IPR015211">
    <property type="entry name" value="Peptidase_M1_C"/>
</dbReference>
<dbReference type="PANTHER" id="PTHR45726">
    <property type="entry name" value="LEUKOTRIENE A-4 HYDROLASE"/>
    <property type="match status" value="1"/>
</dbReference>
<dbReference type="PANTHER" id="PTHR45726:SF3">
    <property type="entry name" value="LEUKOTRIENE A-4 HYDROLASE"/>
    <property type="match status" value="1"/>
</dbReference>
<accession>A0AAV2HP75</accession>
<evidence type="ECO:0000256" key="2">
    <source>
        <dbReference type="ARBA" id="ARBA00010136"/>
    </source>
</evidence>
<name>A0AAV2HP75_LYMST</name>
<organism evidence="13 14">
    <name type="scientific">Lymnaea stagnalis</name>
    <name type="common">Great pond snail</name>
    <name type="synonym">Helix stagnalis</name>
    <dbReference type="NCBI Taxonomy" id="6523"/>
    <lineage>
        <taxon>Eukaryota</taxon>
        <taxon>Metazoa</taxon>
        <taxon>Spiralia</taxon>
        <taxon>Lophotrochozoa</taxon>
        <taxon>Mollusca</taxon>
        <taxon>Gastropoda</taxon>
        <taxon>Heterobranchia</taxon>
        <taxon>Euthyneura</taxon>
        <taxon>Panpulmonata</taxon>
        <taxon>Hygrophila</taxon>
        <taxon>Lymnaeoidea</taxon>
        <taxon>Lymnaeidae</taxon>
        <taxon>Lymnaea</taxon>
    </lineage>
</organism>
<dbReference type="Gene3D" id="1.10.390.10">
    <property type="entry name" value="Neutral Protease Domain 2"/>
    <property type="match status" value="2"/>
</dbReference>
<dbReference type="SUPFAM" id="SSF48371">
    <property type="entry name" value="ARM repeat"/>
    <property type="match status" value="2"/>
</dbReference>
<evidence type="ECO:0000313" key="14">
    <source>
        <dbReference type="Proteomes" id="UP001497497"/>
    </source>
</evidence>
<dbReference type="InterPro" id="IPR001930">
    <property type="entry name" value="Peptidase_M1"/>
</dbReference>